<reference evidence="3" key="1">
    <citation type="submission" date="2016-05" db="UniProtKB">
        <authorList>
            <consortium name="WormBaseParasite"/>
        </authorList>
    </citation>
    <scope>IDENTIFICATION</scope>
</reference>
<dbReference type="WBParaSite" id="ALUE_0001337501-mRNA-1">
    <property type="protein sequence ID" value="ALUE_0001337501-mRNA-1"/>
    <property type="gene ID" value="ALUE_0001337501"/>
</dbReference>
<accession>A0A0M3I7Y5</accession>
<feature type="compositionally biased region" description="Basic residues" evidence="1">
    <location>
        <begin position="47"/>
        <end position="64"/>
    </location>
</feature>
<feature type="region of interest" description="Disordered" evidence="1">
    <location>
        <begin position="47"/>
        <end position="88"/>
    </location>
</feature>
<sequence length="88" mass="10362">MDRGDILSQYKYVVLTERTVERIRDIETVVGKARVQKALGRWLTKRNKTRRMEQRRKKVKKKRRSEPLKAIGKLGVIPPHRTTGRPTP</sequence>
<evidence type="ECO:0000256" key="1">
    <source>
        <dbReference type="SAM" id="MobiDB-lite"/>
    </source>
</evidence>
<evidence type="ECO:0000313" key="3">
    <source>
        <dbReference type="WBParaSite" id="ALUE_0001337501-mRNA-1"/>
    </source>
</evidence>
<dbReference type="AlphaFoldDB" id="A0A0M3I7Y5"/>
<evidence type="ECO:0000313" key="2">
    <source>
        <dbReference type="Proteomes" id="UP000036681"/>
    </source>
</evidence>
<dbReference type="Proteomes" id="UP000036681">
    <property type="component" value="Unplaced"/>
</dbReference>
<protein>
    <submittedName>
        <fullName evidence="3">Transposase</fullName>
    </submittedName>
</protein>
<name>A0A0M3I7Y5_ASCLU</name>
<proteinExistence type="predicted"/>
<keyword evidence="2" id="KW-1185">Reference proteome</keyword>
<organism evidence="2 3">
    <name type="scientific">Ascaris lumbricoides</name>
    <name type="common">Giant roundworm</name>
    <dbReference type="NCBI Taxonomy" id="6252"/>
    <lineage>
        <taxon>Eukaryota</taxon>
        <taxon>Metazoa</taxon>
        <taxon>Ecdysozoa</taxon>
        <taxon>Nematoda</taxon>
        <taxon>Chromadorea</taxon>
        <taxon>Rhabditida</taxon>
        <taxon>Spirurina</taxon>
        <taxon>Ascaridomorpha</taxon>
        <taxon>Ascaridoidea</taxon>
        <taxon>Ascarididae</taxon>
        <taxon>Ascaris</taxon>
    </lineage>
</organism>